<dbReference type="EMBL" id="BPLQ01000204">
    <property type="protein sequence ID" value="GIX68824.1"/>
    <property type="molecule type" value="Genomic_DNA"/>
</dbReference>
<reference evidence="1 2" key="1">
    <citation type="submission" date="2021-06" db="EMBL/GenBank/DDBJ databases">
        <title>Caerostris darwini draft genome.</title>
        <authorList>
            <person name="Kono N."/>
            <person name="Arakawa K."/>
        </authorList>
    </citation>
    <scope>NUCLEOTIDE SEQUENCE [LARGE SCALE GENOMIC DNA]</scope>
</reference>
<evidence type="ECO:0000313" key="1">
    <source>
        <dbReference type="EMBL" id="GIX68824.1"/>
    </source>
</evidence>
<organism evidence="1 2">
    <name type="scientific">Caerostris darwini</name>
    <dbReference type="NCBI Taxonomy" id="1538125"/>
    <lineage>
        <taxon>Eukaryota</taxon>
        <taxon>Metazoa</taxon>
        <taxon>Ecdysozoa</taxon>
        <taxon>Arthropoda</taxon>
        <taxon>Chelicerata</taxon>
        <taxon>Arachnida</taxon>
        <taxon>Araneae</taxon>
        <taxon>Araneomorphae</taxon>
        <taxon>Entelegynae</taxon>
        <taxon>Araneoidea</taxon>
        <taxon>Araneidae</taxon>
        <taxon>Caerostris</taxon>
    </lineage>
</organism>
<keyword evidence="2" id="KW-1185">Reference proteome</keyword>
<dbReference type="AlphaFoldDB" id="A0AAV4M9V3"/>
<name>A0AAV4M9V3_9ARAC</name>
<accession>A0AAV4M9V3</accession>
<evidence type="ECO:0000313" key="2">
    <source>
        <dbReference type="Proteomes" id="UP001054837"/>
    </source>
</evidence>
<dbReference type="Proteomes" id="UP001054837">
    <property type="component" value="Unassembled WGS sequence"/>
</dbReference>
<sequence length="103" mass="11395">MTPCVCRNVSIPSRSVVGHLFAEQEDTTEKVLLLFRFPTREGVIKNRSSDHTRSSSPTSRIVLEEVVFGPSGCGGESAAVRCLQPIVSKRFSHLFKTILCDPF</sequence>
<proteinExistence type="predicted"/>
<gene>
    <name evidence="1" type="ORF">CDAR_122451</name>
</gene>
<protein>
    <submittedName>
        <fullName evidence="1">Uncharacterized protein</fullName>
    </submittedName>
</protein>
<comment type="caution">
    <text evidence="1">The sequence shown here is derived from an EMBL/GenBank/DDBJ whole genome shotgun (WGS) entry which is preliminary data.</text>
</comment>